<comment type="caution">
    <text evidence="2">The sequence shown here is derived from an EMBL/GenBank/DDBJ whole genome shotgun (WGS) entry which is preliminary data.</text>
</comment>
<dbReference type="InterPro" id="IPR005133">
    <property type="entry name" value="PhaG_MnhG_YufB"/>
</dbReference>
<name>A0ABX2IKA1_9RHOB</name>
<dbReference type="NCBIfam" id="NF009314">
    <property type="entry name" value="PRK12674.1-2"/>
    <property type="match status" value="1"/>
</dbReference>
<organism evidence="2 3">
    <name type="scientific">Parasulfitobacter algicola</name>
    <dbReference type="NCBI Taxonomy" id="2614809"/>
    <lineage>
        <taxon>Bacteria</taxon>
        <taxon>Pseudomonadati</taxon>
        <taxon>Pseudomonadota</taxon>
        <taxon>Alphaproteobacteria</taxon>
        <taxon>Rhodobacterales</taxon>
        <taxon>Roseobacteraceae</taxon>
        <taxon>Parasulfitobacter</taxon>
    </lineage>
</organism>
<accession>A0ABX2IKA1</accession>
<sequence length="102" mass="10714">MIEVLIGCLALVGAFFAFIAALGILRLPDVLVRMHASTKAGTLACGLIMAGAALFFADATVTFRVIAIVLFLLLTAPVAAHMIGRAAVRTGVKLRNIHNQPD</sequence>
<keyword evidence="1" id="KW-1133">Transmembrane helix</keyword>
<dbReference type="PANTHER" id="PTHR34703:SF1">
    <property type="entry name" value="ANTIPORTER SUBUNIT MNHG2-RELATED"/>
    <property type="match status" value="1"/>
</dbReference>
<keyword evidence="3" id="KW-1185">Reference proteome</keyword>
<keyword evidence="1" id="KW-0472">Membrane</keyword>
<gene>
    <name evidence="2" type="ORF">HRQ87_00685</name>
</gene>
<dbReference type="Pfam" id="PF03334">
    <property type="entry name" value="PhaG_MnhG_YufB"/>
    <property type="match status" value="1"/>
</dbReference>
<reference evidence="2 3" key="1">
    <citation type="submission" date="2020-06" db="EMBL/GenBank/DDBJ databases">
        <title>Sulfitobacter algicola sp. nov., isolated from green algae.</title>
        <authorList>
            <person name="Wang C."/>
        </authorList>
    </citation>
    <scope>NUCLEOTIDE SEQUENCE [LARGE SCALE GENOMIC DNA]</scope>
    <source>
        <strain evidence="2 3">1151</strain>
    </source>
</reference>
<feature type="transmembrane region" description="Helical" evidence="1">
    <location>
        <begin position="40"/>
        <end position="57"/>
    </location>
</feature>
<dbReference type="PANTHER" id="PTHR34703">
    <property type="entry name" value="ANTIPORTER SUBUNIT MNHG2-RELATED"/>
    <property type="match status" value="1"/>
</dbReference>
<feature type="transmembrane region" description="Helical" evidence="1">
    <location>
        <begin position="63"/>
        <end position="83"/>
    </location>
</feature>
<proteinExistence type="predicted"/>
<evidence type="ECO:0000256" key="1">
    <source>
        <dbReference type="SAM" id="Phobius"/>
    </source>
</evidence>
<dbReference type="Proteomes" id="UP000777935">
    <property type="component" value="Unassembled WGS sequence"/>
</dbReference>
<protein>
    <submittedName>
        <fullName evidence="2">Monovalent cation/H(+) antiporter subunit G</fullName>
    </submittedName>
</protein>
<dbReference type="EMBL" id="JABUFE010000001">
    <property type="protein sequence ID" value="NSX53312.1"/>
    <property type="molecule type" value="Genomic_DNA"/>
</dbReference>
<dbReference type="NCBIfam" id="TIGR01300">
    <property type="entry name" value="CPA3_mnhG_phaG"/>
    <property type="match status" value="1"/>
</dbReference>
<feature type="transmembrane region" description="Helical" evidence="1">
    <location>
        <begin position="6"/>
        <end position="28"/>
    </location>
</feature>
<evidence type="ECO:0000313" key="3">
    <source>
        <dbReference type="Proteomes" id="UP000777935"/>
    </source>
</evidence>
<dbReference type="RefSeq" id="WP_174134434.1">
    <property type="nucleotide sequence ID" value="NZ_JABUFE010000001.1"/>
</dbReference>
<keyword evidence="1" id="KW-0812">Transmembrane</keyword>
<evidence type="ECO:0000313" key="2">
    <source>
        <dbReference type="EMBL" id="NSX53312.1"/>
    </source>
</evidence>